<dbReference type="AlphaFoldDB" id="A0A2P2QAV6"/>
<organism evidence="1">
    <name type="scientific">Rhizophora mucronata</name>
    <name type="common">Asiatic mangrove</name>
    <dbReference type="NCBI Taxonomy" id="61149"/>
    <lineage>
        <taxon>Eukaryota</taxon>
        <taxon>Viridiplantae</taxon>
        <taxon>Streptophyta</taxon>
        <taxon>Embryophyta</taxon>
        <taxon>Tracheophyta</taxon>
        <taxon>Spermatophyta</taxon>
        <taxon>Magnoliopsida</taxon>
        <taxon>eudicotyledons</taxon>
        <taxon>Gunneridae</taxon>
        <taxon>Pentapetalae</taxon>
        <taxon>rosids</taxon>
        <taxon>fabids</taxon>
        <taxon>Malpighiales</taxon>
        <taxon>Rhizophoraceae</taxon>
        <taxon>Rhizophora</taxon>
    </lineage>
</organism>
<name>A0A2P2QAV6_RHIMU</name>
<accession>A0A2P2QAV6</accession>
<protein>
    <submittedName>
        <fullName evidence="1">Uncharacterized protein</fullName>
    </submittedName>
</protein>
<evidence type="ECO:0000313" key="1">
    <source>
        <dbReference type="EMBL" id="MBX64130.1"/>
    </source>
</evidence>
<reference evidence="1" key="1">
    <citation type="submission" date="2018-02" db="EMBL/GenBank/DDBJ databases">
        <title>Rhizophora mucronata_Transcriptome.</title>
        <authorList>
            <person name="Meera S.P."/>
            <person name="Sreeshan A."/>
            <person name="Augustine A."/>
        </authorList>
    </citation>
    <scope>NUCLEOTIDE SEQUENCE</scope>
    <source>
        <tissue evidence="1">Leaf</tissue>
    </source>
</reference>
<proteinExistence type="predicted"/>
<dbReference type="EMBL" id="GGEC01083646">
    <property type="protein sequence ID" value="MBX64130.1"/>
    <property type="molecule type" value="Transcribed_RNA"/>
</dbReference>
<sequence>MVRKVMKDLGVKKMPGISFTEVNNRVYEFIAGEVSHPQFAKIHEVLHKLNRHLRLIQNLDKEYGGLLDYNG</sequence>